<dbReference type="PANTHER" id="PTHR33154">
    <property type="entry name" value="TRANSCRIPTIONAL REGULATOR, ARSR FAMILY"/>
    <property type="match status" value="1"/>
</dbReference>
<feature type="domain" description="HTH arsR-type" evidence="4">
    <location>
        <begin position="1"/>
        <end position="90"/>
    </location>
</feature>
<keyword evidence="2" id="KW-0238">DNA-binding</keyword>
<evidence type="ECO:0000256" key="3">
    <source>
        <dbReference type="ARBA" id="ARBA00023163"/>
    </source>
</evidence>
<comment type="caution">
    <text evidence="5">The sequence shown here is derived from an EMBL/GenBank/DDBJ whole genome shotgun (WGS) entry which is preliminary data.</text>
</comment>
<reference evidence="5 6" key="1">
    <citation type="journal article" date="2016" name="Nat. Commun.">
        <title>Thousands of microbial genomes shed light on interconnected biogeochemical processes in an aquifer system.</title>
        <authorList>
            <person name="Anantharaman K."/>
            <person name="Brown C.T."/>
            <person name="Hug L.A."/>
            <person name="Sharon I."/>
            <person name="Castelle C.J."/>
            <person name="Probst A.J."/>
            <person name="Thomas B.C."/>
            <person name="Singh A."/>
            <person name="Wilkins M.J."/>
            <person name="Karaoz U."/>
            <person name="Brodie E.L."/>
            <person name="Williams K.H."/>
            <person name="Hubbard S.S."/>
            <person name="Banfield J.F."/>
        </authorList>
    </citation>
    <scope>NUCLEOTIDE SEQUENCE [LARGE SCALE GENOMIC DNA]</scope>
</reference>
<proteinExistence type="predicted"/>
<dbReference type="STRING" id="1798401.A2363_01210"/>
<sequence>MRTQSKYASKLFRAAGSDIRTTILTILFSGPQDTGTIRKKLKRSPSLIAHHLKVLHSAGWVTKSKFGKLVTYYIHDKAVREILVFLKKAS</sequence>
<dbReference type="Pfam" id="PF01022">
    <property type="entry name" value="HTH_5"/>
    <property type="match status" value="1"/>
</dbReference>
<evidence type="ECO:0000256" key="1">
    <source>
        <dbReference type="ARBA" id="ARBA00023015"/>
    </source>
</evidence>
<dbReference type="PROSITE" id="PS50987">
    <property type="entry name" value="HTH_ARSR_2"/>
    <property type="match status" value="1"/>
</dbReference>
<evidence type="ECO:0000256" key="2">
    <source>
        <dbReference type="ARBA" id="ARBA00023125"/>
    </source>
</evidence>
<organism evidence="5 6">
    <name type="scientific">Candidatus Gottesmanbacteria bacterium RIFOXYB1_FULL_47_11</name>
    <dbReference type="NCBI Taxonomy" id="1798401"/>
    <lineage>
        <taxon>Bacteria</taxon>
        <taxon>Candidatus Gottesmaniibacteriota</taxon>
    </lineage>
</organism>
<dbReference type="InterPro" id="IPR001845">
    <property type="entry name" value="HTH_ArsR_DNA-bd_dom"/>
</dbReference>
<dbReference type="SUPFAM" id="SSF46785">
    <property type="entry name" value="Winged helix' DNA-binding domain"/>
    <property type="match status" value="1"/>
</dbReference>
<dbReference type="Proteomes" id="UP000176186">
    <property type="component" value="Unassembled WGS sequence"/>
</dbReference>
<dbReference type="PANTHER" id="PTHR33154:SF36">
    <property type="entry name" value="TRANSCRIPTIONAL REGULATOR"/>
    <property type="match status" value="1"/>
</dbReference>
<keyword evidence="1" id="KW-0805">Transcription regulation</keyword>
<gene>
    <name evidence="5" type="ORF">A2363_01210</name>
</gene>
<dbReference type="InterPro" id="IPR036390">
    <property type="entry name" value="WH_DNA-bd_sf"/>
</dbReference>
<dbReference type="AlphaFoldDB" id="A0A1F6BEZ8"/>
<keyword evidence="3" id="KW-0804">Transcription</keyword>
<dbReference type="EMBL" id="MFKE01000018">
    <property type="protein sequence ID" value="OGG35107.1"/>
    <property type="molecule type" value="Genomic_DNA"/>
</dbReference>
<dbReference type="GO" id="GO:0003700">
    <property type="term" value="F:DNA-binding transcription factor activity"/>
    <property type="evidence" value="ECO:0007669"/>
    <property type="project" value="InterPro"/>
</dbReference>
<dbReference type="Gene3D" id="1.10.10.10">
    <property type="entry name" value="Winged helix-like DNA-binding domain superfamily/Winged helix DNA-binding domain"/>
    <property type="match status" value="1"/>
</dbReference>
<dbReference type="GO" id="GO:0003677">
    <property type="term" value="F:DNA binding"/>
    <property type="evidence" value="ECO:0007669"/>
    <property type="project" value="UniProtKB-KW"/>
</dbReference>
<evidence type="ECO:0000313" key="6">
    <source>
        <dbReference type="Proteomes" id="UP000176186"/>
    </source>
</evidence>
<dbReference type="PRINTS" id="PR00778">
    <property type="entry name" value="HTHARSR"/>
</dbReference>
<dbReference type="InterPro" id="IPR011991">
    <property type="entry name" value="ArsR-like_HTH"/>
</dbReference>
<evidence type="ECO:0000313" key="5">
    <source>
        <dbReference type="EMBL" id="OGG35107.1"/>
    </source>
</evidence>
<protein>
    <recommendedName>
        <fullName evidence="4">HTH arsR-type domain-containing protein</fullName>
    </recommendedName>
</protein>
<dbReference type="InterPro" id="IPR051081">
    <property type="entry name" value="HTH_MetalResp_TranReg"/>
</dbReference>
<dbReference type="SMART" id="SM00418">
    <property type="entry name" value="HTH_ARSR"/>
    <property type="match status" value="1"/>
</dbReference>
<accession>A0A1F6BEZ8</accession>
<dbReference type="InterPro" id="IPR036388">
    <property type="entry name" value="WH-like_DNA-bd_sf"/>
</dbReference>
<evidence type="ECO:0000259" key="4">
    <source>
        <dbReference type="PROSITE" id="PS50987"/>
    </source>
</evidence>
<name>A0A1F6BEZ8_9BACT</name>
<dbReference type="CDD" id="cd00090">
    <property type="entry name" value="HTH_ARSR"/>
    <property type="match status" value="1"/>
</dbReference>